<name>A0ABX6EN78_KLUMA</name>
<dbReference type="PANTHER" id="PTHR14859">
    <property type="entry name" value="CALCOFLUOR WHITE HYPERSENSITIVE PROTEIN PRECURSOR"/>
    <property type="match status" value="1"/>
</dbReference>
<accession>A0ABX6EN78</accession>
<dbReference type="Pfam" id="PF23226">
    <property type="entry name" value="Exo_endo_phos_PGAP2IP"/>
    <property type="match status" value="1"/>
</dbReference>
<feature type="transmembrane region" description="Helical" evidence="1">
    <location>
        <begin position="449"/>
        <end position="468"/>
    </location>
</feature>
<dbReference type="Pfam" id="PF23022">
    <property type="entry name" value="6TM_1st_PGAP2IP"/>
    <property type="match status" value="1"/>
</dbReference>
<feature type="transmembrane region" description="Helical" evidence="1">
    <location>
        <begin position="489"/>
        <end position="507"/>
    </location>
</feature>
<feature type="transmembrane region" description="Helical" evidence="1">
    <location>
        <begin position="411"/>
        <end position="429"/>
    </location>
</feature>
<dbReference type="PANTHER" id="PTHR14859:SF1">
    <property type="entry name" value="PGAP2-INTERACTING PROTEIN"/>
    <property type="match status" value="1"/>
</dbReference>
<dbReference type="EMBL" id="CP015054">
    <property type="protein sequence ID" value="QGN13650.1"/>
    <property type="molecule type" value="Genomic_DNA"/>
</dbReference>
<evidence type="ECO:0000259" key="5">
    <source>
        <dbReference type="Pfam" id="PF23226"/>
    </source>
</evidence>
<evidence type="ECO:0000259" key="4">
    <source>
        <dbReference type="Pfam" id="PF23022"/>
    </source>
</evidence>
<dbReference type="InterPro" id="IPR057315">
    <property type="entry name" value="Exo_endo_phos_PGAP2IP_C"/>
</dbReference>
<feature type="domain" description="CWH43-like N-terminal" evidence="2">
    <location>
        <begin position="7"/>
        <end position="204"/>
    </location>
</feature>
<dbReference type="Proteomes" id="UP000422736">
    <property type="component" value="Chromosome 1"/>
</dbReference>
<feature type="transmembrane region" description="Helical" evidence="1">
    <location>
        <begin position="94"/>
        <end position="112"/>
    </location>
</feature>
<feature type="transmembrane region" description="Helical" evidence="1">
    <location>
        <begin position="7"/>
        <end position="31"/>
    </location>
</feature>
<dbReference type="InterPro" id="IPR019402">
    <property type="entry name" value="CWH43_N"/>
</dbReference>
<dbReference type="Pfam" id="PF10277">
    <property type="entry name" value="Frag1"/>
    <property type="match status" value="1"/>
</dbReference>
<dbReference type="InterPro" id="IPR036691">
    <property type="entry name" value="Endo/exonu/phosph_ase_sf"/>
</dbReference>
<evidence type="ECO:0000259" key="3">
    <source>
        <dbReference type="Pfam" id="PF23021"/>
    </source>
</evidence>
<protein>
    <submittedName>
        <fullName evidence="6">Protein CWH43</fullName>
    </submittedName>
</protein>
<feature type="transmembrane region" description="Helical" evidence="1">
    <location>
        <begin position="527"/>
        <end position="546"/>
    </location>
</feature>
<feature type="transmembrane region" description="Helical" evidence="1">
    <location>
        <begin position="641"/>
        <end position="662"/>
    </location>
</feature>
<feature type="domain" description="PGAP2IP first transmembrane" evidence="4">
    <location>
        <begin position="313"/>
        <end position="463"/>
    </location>
</feature>
<keyword evidence="7" id="KW-1185">Reference proteome</keyword>
<reference evidence="6 7" key="2">
    <citation type="submission" date="2019-11" db="EMBL/GenBank/DDBJ databases">
        <authorList>
            <person name="Lu H."/>
        </authorList>
    </citation>
    <scope>NUCLEOTIDE SEQUENCE [LARGE SCALE GENOMIC DNA]</scope>
    <source>
        <strain evidence="6 7">FIM1</strain>
    </source>
</reference>
<proteinExistence type="predicted"/>
<feature type="transmembrane region" description="Helical" evidence="1">
    <location>
        <begin position="575"/>
        <end position="594"/>
    </location>
</feature>
<organism evidence="6 7">
    <name type="scientific">Kluyveromyces marxianus</name>
    <name type="common">Yeast</name>
    <name type="synonym">Candida kefyr</name>
    <dbReference type="NCBI Taxonomy" id="4911"/>
    <lineage>
        <taxon>Eukaryota</taxon>
        <taxon>Fungi</taxon>
        <taxon>Dikarya</taxon>
        <taxon>Ascomycota</taxon>
        <taxon>Saccharomycotina</taxon>
        <taxon>Saccharomycetes</taxon>
        <taxon>Saccharomycetales</taxon>
        <taxon>Saccharomycetaceae</taxon>
        <taxon>Kluyveromyces</taxon>
    </lineage>
</organism>
<keyword evidence="1" id="KW-1133">Transmembrane helix</keyword>
<evidence type="ECO:0000313" key="6">
    <source>
        <dbReference type="EMBL" id="QGN13650.1"/>
    </source>
</evidence>
<feature type="domain" description="PGAP2IP C-terminal nuclease-like" evidence="5">
    <location>
        <begin position="706"/>
        <end position="937"/>
    </location>
</feature>
<evidence type="ECO:0000313" key="7">
    <source>
        <dbReference type="Proteomes" id="UP000422736"/>
    </source>
</evidence>
<dbReference type="SUPFAM" id="SSF56219">
    <property type="entry name" value="DNase I-like"/>
    <property type="match status" value="1"/>
</dbReference>
<feature type="transmembrane region" description="Helical" evidence="1">
    <location>
        <begin position="385"/>
        <end position="404"/>
    </location>
</feature>
<gene>
    <name evidence="6" type="primary">CWH43</name>
    <name evidence="6" type="ORF">FIM1_293</name>
</gene>
<feature type="transmembrane region" description="Helical" evidence="1">
    <location>
        <begin position="65"/>
        <end position="87"/>
    </location>
</feature>
<keyword evidence="1" id="KW-0472">Membrane</keyword>
<feature type="transmembrane region" description="Helical" evidence="1">
    <location>
        <begin position="149"/>
        <end position="167"/>
    </location>
</feature>
<feature type="transmembrane region" description="Helical" evidence="1">
    <location>
        <begin position="302"/>
        <end position="330"/>
    </location>
</feature>
<dbReference type="Gene3D" id="3.60.10.10">
    <property type="entry name" value="Endonuclease/exonuclease/phosphatase"/>
    <property type="match status" value="1"/>
</dbReference>
<keyword evidence="1" id="KW-0812">Transmembrane</keyword>
<dbReference type="InterPro" id="IPR051916">
    <property type="entry name" value="GPI-anchor_lipid_remodeler"/>
</dbReference>
<feature type="transmembrane region" description="Helical" evidence="1">
    <location>
        <begin position="606"/>
        <end position="629"/>
    </location>
</feature>
<dbReference type="Pfam" id="PF23021">
    <property type="entry name" value="6TM_2nd_PGAP2IP"/>
    <property type="match status" value="1"/>
</dbReference>
<evidence type="ECO:0000256" key="1">
    <source>
        <dbReference type="SAM" id="Phobius"/>
    </source>
</evidence>
<reference evidence="6 7" key="1">
    <citation type="submission" date="2016-03" db="EMBL/GenBank/DDBJ databases">
        <title>How can Kluyveromyces marxianus grow so fast - potential evolutionary course in Saccharomyces Complex revealed by comparative genomics.</title>
        <authorList>
            <person name="Mo W."/>
            <person name="Lu W."/>
            <person name="Yang X."/>
            <person name="Qi J."/>
            <person name="Lv H."/>
        </authorList>
    </citation>
    <scope>NUCLEOTIDE SEQUENCE [LARGE SCALE GENOMIC DNA]</scope>
    <source>
        <strain evidence="6 7">FIM1</strain>
    </source>
</reference>
<sequence>MVSVRGSVIAWTHTVCAASAFIAAFVVGYTLHFHKIVTNAWYSYPEEWFPSVSATIGDRYPERSIFQILIALTALPRFLLLFTHYYVNRSVITLLVGVVRTVTCGGWVYITSTDDHDIHDVFMISYIILTLPWDILVIRNSEHKKWKKIVMGTFFGTLVPLVYWFIQHQIHRRAGAYSIYAYFEWSLIILDITFDGLAAHDFEQIKIEVSHYDNEDDKARNTTENEFDITFTGDLSEKSEVGKKNNEDSIADISFDDQEGVVQQDRSLLLNSNDDEITILLRETERVMYPEDLPSPPEQDSFMYIIVNIFNSFMFWTTLTSLFCMIWHFPLWYMGISGYETVVIATLSPILLYIPLANVIIDQYGTLLANVLSIGAYFIESPEDRLITVAVATALSVMTFALNLNSLNSSTVTTFSVTWALGLVLSTVVKMGFFTNNPLWAIMDETNGGLNFPGLIVSVLFALITPFTNSCHLWNKPKVQTRLPYYQRILASMGFGSLVFAIHQSLTDASTLIYWCWEGWSSHKGPMAWPWAALVCIVMCFAIVTINQSKRNMFITLALSTLVVSLPQVKEWYKFIFGVLPYTVSIIWTIPSYFQMMNYLQSPGLLTFSFSIYVILVLAHVWTVAYAFVPYGWLLREREPEVLFFSTILILAGLIKFDNLTLFSSVTFSFLKKVKTIVVLIMILTATFTYQIRPTIVPEPYHPEANLITSGIWTIHFGFDNDLWASEDRMINLIKDMELDVVGLLETDTQRITTGNRDLTAKLAHDLGMYADFGPGPNKHTWGCMLLSKFPIIKSEHHLLPSPVGELAPAIHATIEAYGELVDVFVFHSGQEEDEEDRRLQSEEMARLMGSTDRPSILLSYLVTDPHEGNYNTYVSEKSQMYDIDPTDEDRWCEYILYKKLKRTGYARVSRATITDTELQVAKFQVLHDVDQISDDDLYEYRTISSDEVPESFKFPDKFLGEGERGHHYHVFDEPRYFD</sequence>
<evidence type="ECO:0000259" key="2">
    <source>
        <dbReference type="Pfam" id="PF10277"/>
    </source>
</evidence>
<dbReference type="InterPro" id="IPR053911">
    <property type="entry name" value="PGAP2IP_TM_2nd"/>
</dbReference>
<dbReference type="InterPro" id="IPR053912">
    <property type="entry name" value="PGAP2IP_TM_1nd"/>
</dbReference>
<feature type="domain" description="PGAP2IP second transmembrane" evidence="3">
    <location>
        <begin position="488"/>
        <end position="657"/>
    </location>
</feature>
<feature type="transmembrane region" description="Helical" evidence="1">
    <location>
        <begin position="336"/>
        <end position="354"/>
    </location>
</feature>
<feature type="transmembrane region" description="Helical" evidence="1">
    <location>
        <begin position="118"/>
        <end position="137"/>
    </location>
</feature>